<dbReference type="AlphaFoldDB" id="A0A166KGK8"/>
<reference evidence="1 2" key="1">
    <citation type="submission" date="2016-04" db="EMBL/GenBank/DDBJ databases">
        <title>Draft Genome Assembly of the Bloom-forming Cyanobacterium Nodularia spumigena Strain CENA596 in Shrimp Production Ponds.</title>
        <authorList>
            <person name="Popin R.V."/>
            <person name="Rigonato J."/>
            <person name="Abreu V.A."/>
            <person name="Andreote A.P."/>
            <person name="Silveira S.B."/>
            <person name="Odebrecht C."/>
            <person name="Fiore M.F."/>
        </authorList>
    </citation>
    <scope>NUCLEOTIDE SEQUENCE [LARGE SCALE GENOMIC DNA]</scope>
    <source>
        <strain evidence="1 2">CENA596</strain>
    </source>
</reference>
<name>A0A166KGK8_NODSP</name>
<dbReference type="EMBL" id="LWAJ01000045">
    <property type="protein sequence ID" value="KZL51092.1"/>
    <property type="molecule type" value="Genomic_DNA"/>
</dbReference>
<protein>
    <submittedName>
        <fullName evidence="1">Uncharacterized protein</fullName>
    </submittedName>
</protein>
<comment type="caution">
    <text evidence="1">The sequence shown here is derived from an EMBL/GenBank/DDBJ whole genome shotgun (WGS) entry which is preliminary data.</text>
</comment>
<proteinExistence type="predicted"/>
<evidence type="ECO:0000313" key="1">
    <source>
        <dbReference type="EMBL" id="KZL51092.1"/>
    </source>
</evidence>
<sequence length="93" mass="10391">MMKIFSGIISRRGAPGAEKERAIENLDALSDVILSEFDICSTYLGWGIAINTHLNSSGLTQQLPKILIYLTAKPPRTPRKLRLYVSPIHIELK</sequence>
<dbReference type="RefSeq" id="WP_063871664.1">
    <property type="nucleotide sequence ID" value="NZ_CAWMRI010000045.1"/>
</dbReference>
<gene>
    <name evidence="1" type="ORF">A2T98_04040</name>
</gene>
<organism evidence="1 2">
    <name type="scientific">Nodularia spumigena CENA596</name>
    <dbReference type="NCBI Taxonomy" id="1819295"/>
    <lineage>
        <taxon>Bacteria</taxon>
        <taxon>Bacillati</taxon>
        <taxon>Cyanobacteriota</taxon>
        <taxon>Cyanophyceae</taxon>
        <taxon>Nostocales</taxon>
        <taxon>Nodulariaceae</taxon>
        <taxon>Nodularia</taxon>
    </lineage>
</organism>
<accession>A0A166KGK8</accession>
<dbReference type="Proteomes" id="UP000076555">
    <property type="component" value="Unassembled WGS sequence"/>
</dbReference>
<evidence type="ECO:0000313" key="2">
    <source>
        <dbReference type="Proteomes" id="UP000076555"/>
    </source>
</evidence>